<protein>
    <submittedName>
        <fullName evidence="3">Efflux transporter outer membrane subunit</fullName>
    </submittedName>
</protein>
<comment type="subcellular location">
    <subcellularLocation>
        <location evidence="2">Cell membrane</location>
        <topology evidence="2">Lipid-anchor</topology>
    </subcellularLocation>
</comment>
<keyword evidence="2" id="KW-0732">Signal</keyword>
<keyword evidence="2" id="KW-0472">Membrane</keyword>
<proteinExistence type="inferred from homology"/>
<accession>A0A482J2I4</accession>
<dbReference type="InterPro" id="IPR010131">
    <property type="entry name" value="MdtP/NodT-like"/>
</dbReference>
<keyword evidence="2" id="KW-1134">Transmembrane beta strand</keyword>
<keyword evidence="2" id="KW-0449">Lipoprotein</keyword>
<keyword evidence="2" id="KW-0564">Palmitate</keyword>
<gene>
    <name evidence="3" type="ORF">DDF84_026935</name>
</gene>
<comment type="similarity">
    <text evidence="1 2">Belongs to the outer membrane factor (OMF) (TC 1.B.17) family.</text>
</comment>
<sequence>MLPDHRSPSIRSRIPFAGTACALAVCGVLTACAVGPNFQTPKAPDATAYTPKPLPTETASAPVQGGEAQRFVEGMQIPEQWWSMLHSEKLDRFIAAAMKANPTVTAAQAALRQAQAQVRAQQGFFFPTISGSYSPSRQRNAVGTISPTLTSGDPLYNLHTAELSISYAPDVFGLNRRRVESLQALEDAQRFEVEATYLTLASNISLAAIEEASLRAQIDAQQRIVAIETKLYNLLQKQFTLGFVSGLEVAAARAQLAQAEQALPGLRKQLALQRDLLAALAGKLPADPLDAEFTFDDFKLPAELPVSLPSELVRQRPDVRAAEAQLHSATAEVGVAIANMLPQLTITGSYGGTATVFNQMFSAGNVFWSLAGNVAQTFFAGGTMLALKHGADAALVQAEAQYRSTVINAFQNVADTLHAIDADAETLRAAITSEQAARTTLEITEKQLSSGYVNVLAVLNAEQTMRTATQATAQAQAARFTDTVALYQSLGGGWWNRQAEGTQVGDAGKPARAEVATR</sequence>
<dbReference type="GO" id="GO:0015562">
    <property type="term" value="F:efflux transmembrane transporter activity"/>
    <property type="evidence" value="ECO:0007669"/>
    <property type="project" value="InterPro"/>
</dbReference>
<dbReference type="PANTHER" id="PTHR30203:SF33">
    <property type="entry name" value="BLR4455 PROTEIN"/>
    <property type="match status" value="1"/>
</dbReference>
<dbReference type="Pfam" id="PF02321">
    <property type="entry name" value="OEP"/>
    <property type="match status" value="2"/>
</dbReference>
<dbReference type="OrthoDB" id="9770517at2"/>
<feature type="signal peptide" evidence="2">
    <location>
        <begin position="1"/>
        <end position="33"/>
    </location>
</feature>
<organism evidence="3 4">
    <name type="scientific">Cupriavidus metallidurans</name>
    <dbReference type="NCBI Taxonomy" id="119219"/>
    <lineage>
        <taxon>Bacteria</taxon>
        <taxon>Pseudomonadati</taxon>
        <taxon>Pseudomonadota</taxon>
        <taxon>Betaproteobacteria</taxon>
        <taxon>Burkholderiales</taxon>
        <taxon>Burkholderiaceae</taxon>
        <taxon>Cupriavidus</taxon>
    </lineage>
</organism>
<evidence type="ECO:0000256" key="2">
    <source>
        <dbReference type="RuleBase" id="RU362097"/>
    </source>
</evidence>
<keyword evidence="2" id="KW-0812">Transmembrane</keyword>
<feature type="chain" id="PRO_5019615427" evidence="2">
    <location>
        <begin position="34"/>
        <end position="518"/>
    </location>
</feature>
<evidence type="ECO:0000313" key="4">
    <source>
        <dbReference type="Proteomes" id="UP000253772"/>
    </source>
</evidence>
<dbReference type="Proteomes" id="UP000253772">
    <property type="component" value="Chromosome c2"/>
</dbReference>
<name>A0A482J2I4_9BURK</name>
<dbReference type="EMBL" id="CP037901">
    <property type="protein sequence ID" value="QBP13274.1"/>
    <property type="molecule type" value="Genomic_DNA"/>
</dbReference>
<dbReference type="Gene3D" id="2.20.200.10">
    <property type="entry name" value="Outer membrane efflux proteins (OEP)"/>
    <property type="match status" value="1"/>
</dbReference>
<dbReference type="Gene3D" id="1.20.1600.10">
    <property type="entry name" value="Outer membrane efflux proteins (OEP)"/>
    <property type="match status" value="1"/>
</dbReference>
<dbReference type="AlphaFoldDB" id="A0A482J2I4"/>
<dbReference type="PROSITE" id="PS51257">
    <property type="entry name" value="PROKAR_LIPOPROTEIN"/>
    <property type="match status" value="1"/>
</dbReference>
<dbReference type="RefSeq" id="WP_017514498.1">
    <property type="nucleotide sequence ID" value="NZ_CP037901.1"/>
</dbReference>
<reference evidence="3 4" key="1">
    <citation type="submission" date="2019-03" db="EMBL/GenBank/DDBJ databases">
        <title>Comparative insights into the high quality Complete genome sequence of highly metal resistant Cupriavidus metallidurans strain BS1 isolated from a gold-copper mine.</title>
        <authorList>
            <person name="Mazhar H.S."/>
            <person name="Rensing C."/>
        </authorList>
    </citation>
    <scope>NUCLEOTIDE SEQUENCE [LARGE SCALE GENOMIC DNA]</scope>
    <source>
        <strain evidence="3 4">BS1</strain>
    </source>
</reference>
<evidence type="ECO:0000313" key="3">
    <source>
        <dbReference type="EMBL" id="QBP13274.1"/>
    </source>
</evidence>
<dbReference type="SUPFAM" id="SSF56954">
    <property type="entry name" value="Outer membrane efflux proteins (OEP)"/>
    <property type="match status" value="1"/>
</dbReference>
<dbReference type="InterPro" id="IPR003423">
    <property type="entry name" value="OMP_efflux"/>
</dbReference>
<dbReference type="PANTHER" id="PTHR30203">
    <property type="entry name" value="OUTER MEMBRANE CATION EFFLUX PROTEIN"/>
    <property type="match status" value="1"/>
</dbReference>
<dbReference type="NCBIfam" id="TIGR01845">
    <property type="entry name" value="outer_NodT"/>
    <property type="match status" value="1"/>
</dbReference>
<evidence type="ECO:0000256" key="1">
    <source>
        <dbReference type="ARBA" id="ARBA00007613"/>
    </source>
</evidence>
<dbReference type="GO" id="GO:0005886">
    <property type="term" value="C:plasma membrane"/>
    <property type="evidence" value="ECO:0007669"/>
    <property type="project" value="UniProtKB-SubCell"/>
</dbReference>